<reference evidence="3 4" key="1">
    <citation type="submission" date="2019-07" db="EMBL/GenBank/DDBJ databases">
        <title>Tepidimonas taiwanensis I1-1 draft genome.</title>
        <authorList>
            <person name="Da Costa M.S."/>
            <person name="Froufe H.J.C."/>
            <person name="Egas C."/>
            <person name="Albuquerque L."/>
        </authorList>
    </citation>
    <scope>NUCLEOTIDE SEQUENCE [LARGE SCALE GENOMIC DNA]</scope>
    <source>
        <strain evidence="3 4">I1-1</strain>
    </source>
</reference>
<dbReference type="GO" id="GO:0032259">
    <property type="term" value="P:methylation"/>
    <property type="evidence" value="ECO:0007669"/>
    <property type="project" value="UniProtKB-KW"/>
</dbReference>
<protein>
    <submittedName>
        <fullName evidence="3">BioC: malonyl-acyl carrier protein O-methyltransferase BioC</fullName>
    </submittedName>
</protein>
<accession>A0A554X2C4</accession>
<comment type="caution">
    <text evidence="3">The sequence shown here is derived from an EMBL/GenBank/DDBJ whole genome shotgun (WGS) entry which is preliminary data.</text>
</comment>
<sequence>MTDPATPAAADRRPELDPVATARWRARVPPASPWLHETVGARMAQRLDWIKAQPQAWISWSPLLAGEQAHRAVAQRYPQARVWLAGELAAATRARWQAGGTPWWRRWARRPADTVPPVAGVLAEGDAPPEPIGLVWANMALHAVADPQRWLRQWHAWLAVDGFLMFSCLGPDTAKELRALHAAHGWPAPAPAYVDMHDWGDWLVATGYAEPVMDMERLTLAYPNAERLLADLRETGRNWHGGRFPALRARQWRARWLRAVEEGLPRNADGHLCLTVEVVYGHAWRPAPRRAAGGETAVPLERLREALRRGGAHPPRGSSP</sequence>
<dbReference type="AlphaFoldDB" id="A0A554X2C4"/>
<dbReference type="InterPro" id="IPR050602">
    <property type="entry name" value="Malonyl-ACP_OMT"/>
</dbReference>
<dbReference type="Proteomes" id="UP000317763">
    <property type="component" value="Unassembled WGS sequence"/>
</dbReference>
<dbReference type="PANTHER" id="PTHR13090:SF1">
    <property type="entry name" value="ARGININE-HYDROXYLASE NDUFAF5, MITOCHONDRIAL"/>
    <property type="match status" value="1"/>
</dbReference>
<evidence type="ECO:0000256" key="2">
    <source>
        <dbReference type="ARBA" id="ARBA00022679"/>
    </source>
</evidence>
<dbReference type="OrthoDB" id="9760689at2"/>
<organism evidence="3 4">
    <name type="scientific">Tepidimonas taiwanensis</name>
    <dbReference type="NCBI Taxonomy" id="307486"/>
    <lineage>
        <taxon>Bacteria</taxon>
        <taxon>Pseudomonadati</taxon>
        <taxon>Pseudomonadota</taxon>
        <taxon>Betaproteobacteria</taxon>
        <taxon>Burkholderiales</taxon>
        <taxon>Tepidimonas</taxon>
    </lineage>
</organism>
<dbReference type="Gene3D" id="3.40.50.150">
    <property type="entry name" value="Vaccinia Virus protein VP39"/>
    <property type="match status" value="1"/>
</dbReference>
<dbReference type="GO" id="GO:0008168">
    <property type="term" value="F:methyltransferase activity"/>
    <property type="evidence" value="ECO:0007669"/>
    <property type="project" value="UniProtKB-KW"/>
</dbReference>
<name>A0A554X2C4_9BURK</name>
<dbReference type="STRING" id="307486.GCA_000807215_00243"/>
<evidence type="ECO:0000256" key="1">
    <source>
        <dbReference type="ARBA" id="ARBA00022603"/>
    </source>
</evidence>
<dbReference type="PANTHER" id="PTHR13090">
    <property type="entry name" value="ARGININE-HYDROXYLASE NDUFAF5, MITOCHONDRIAL"/>
    <property type="match status" value="1"/>
</dbReference>
<keyword evidence="4" id="KW-1185">Reference proteome</keyword>
<evidence type="ECO:0000313" key="3">
    <source>
        <dbReference type="EMBL" id="TSE30000.1"/>
    </source>
</evidence>
<dbReference type="RefSeq" id="WP_043698552.1">
    <property type="nucleotide sequence ID" value="NZ_CP083911.1"/>
</dbReference>
<keyword evidence="1 3" id="KW-0489">Methyltransferase</keyword>
<evidence type="ECO:0000313" key="4">
    <source>
        <dbReference type="Proteomes" id="UP000317763"/>
    </source>
</evidence>
<dbReference type="SUPFAM" id="SSF53335">
    <property type="entry name" value="S-adenosyl-L-methionine-dependent methyltransferases"/>
    <property type="match status" value="1"/>
</dbReference>
<keyword evidence="2 3" id="KW-0808">Transferase</keyword>
<gene>
    <name evidence="3" type="ORF">Ttaiw_02091</name>
</gene>
<dbReference type="EMBL" id="VJOM01000027">
    <property type="protein sequence ID" value="TSE30000.1"/>
    <property type="molecule type" value="Genomic_DNA"/>
</dbReference>
<proteinExistence type="predicted"/>
<dbReference type="InterPro" id="IPR029063">
    <property type="entry name" value="SAM-dependent_MTases_sf"/>
</dbReference>